<gene>
    <name evidence="1" type="ORF">CSKR_104098</name>
</gene>
<accession>A0A419QB68</accession>
<comment type="caution">
    <text evidence="1">The sequence shown here is derived from an EMBL/GenBank/DDBJ whole genome shotgun (WGS) entry which is preliminary data.</text>
</comment>
<proteinExistence type="predicted"/>
<reference evidence="1 2" key="1">
    <citation type="journal article" date="2018" name="Biotechnol. Adv.">
        <title>Improved genomic resources and new bioinformatic workflow for the carcinogenic parasite Clonorchis sinensis: Biotechnological implications.</title>
        <authorList>
            <person name="Wang D."/>
            <person name="Korhonen P.K."/>
            <person name="Gasser R.B."/>
            <person name="Young N.D."/>
        </authorList>
    </citation>
    <scope>NUCLEOTIDE SEQUENCE [LARGE SCALE GENOMIC DNA]</scope>
    <source>
        <strain evidence="1">Cs-k2</strain>
    </source>
</reference>
<reference evidence="1 2" key="2">
    <citation type="journal article" date="2021" name="Genomics">
        <title>High-quality reference genome for Clonorchis sinensis.</title>
        <authorList>
            <person name="Young N.D."/>
            <person name="Stroehlein A.J."/>
            <person name="Kinkar L."/>
            <person name="Wang T."/>
            <person name="Sohn W.M."/>
            <person name="Chang B.C.H."/>
            <person name="Kaur P."/>
            <person name="Weisz D."/>
            <person name="Dudchenko O."/>
            <person name="Aiden E.L."/>
            <person name="Korhonen P.K."/>
            <person name="Gasser R.B."/>
        </authorList>
    </citation>
    <scope>NUCLEOTIDE SEQUENCE [LARGE SCALE GENOMIC DNA]</scope>
    <source>
        <strain evidence="1">Cs-k2</strain>
    </source>
</reference>
<protein>
    <submittedName>
        <fullName evidence="1">Uncharacterized protein</fullName>
    </submittedName>
</protein>
<organism evidence="1 2">
    <name type="scientific">Clonorchis sinensis</name>
    <name type="common">Chinese liver fluke</name>
    <dbReference type="NCBI Taxonomy" id="79923"/>
    <lineage>
        <taxon>Eukaryota</taxon>
        <taxon>Metazoa</taxon>
        <taxon>Spiralia</taxon>
        <taxon>Lophotrochozoa</taxon>
        <taxon>Platyhelminthes</taxon>
        <taxon>Trematoda</taxon>
        <taxon>Digenea</taxon>
        <taxon>Opisthorchiida</taxon>
        <taxon>Opisthorchiata</taxon>
        <taxon>Opisthorchiidae</taxon>
        <taxon>Clonorchis</taxon>
    </lineage>
</organism>
<evidence type="ECO:0000313" key="2">
    <source>
        <dbReference type="Proteomes" id="UP000286415"/>
    </source>
</evidence>
<keyword evidence="2" id="KW-1185">Reference proteome</keyword>
<sequence length="179" mass="20574">MENGSEKRLTSIVYESFYFLETRGLIIRISLLVVLHRLKQETMHQLEHANRSTVSKLTYEHLSKVFTDHWLRRQLTDLKLHDSNPTSASRLFLSRLGQLGSTPALRPPSFGMAAYCNTLSVPSCLAVQRKHEGWDSARLPKPRQKSRCRGFEPWAFRHQCQAQPNLPAMAFLRLCQAIA</sequence>
<evidence type="ECO:0000313" key="1">
    <source>
        <dbReference type="EMBL" id="KAG5448671.1"/>
    </source>
</evidence>
<dbReference type="Proteomes" id="UP000286415">
    <property type="component" value="Unassembled WGS sequence"/>
</dbReference>
<name>A0A419QB68_CLOSI</name>
<dbReference type="AlphaFoldDB" id="A0A419QB68"/>
<dbReference type="EMBL" id="NIRI02000042">
    <property type="protein sequence ID" value="KAG5448671.1"/>
    <property type="molecule type" value="Genomic_DNA"/>
</dbReference>
<dbReference type="InParanoid" id="A0A419QB68"/>